<sequence>MSSVGATMGERKAPTRNRDNP</sequence>
<reference evidence="2" key="1">
    <citation type="submission" date="2014-11" db="EMBL/GenBank/DDBJ databases">
        <authorList>
            <person name="Amaro Gonzalez C."/>
        </authorList>
    </citation>
    <scope>NUCLEOTIDE SEQUENCE</scope>
</reference>
<evidence type="ECO:0000256" key="1">
    <source>
        <dbReference type="SAM" id="MobiDB-lite"/>
    </source>
</evidence>
<reference evidence="2" key="2">
    <citation type="journal article" date="2015" name="Fish Shellfish Immunol.">
        <title>Early steps in the European eel (Anguilla anguilla)-Vibrio vulnificus interaction in the gills: Role of the RtxA13 toxin.</title>
        <authorList>
            <person name="Callol A."/>
            <person name="Pajuelo D."/>
            <person name="Ebbesson L."/>
            <person name="Teles M."/>
            <person name="MacKenzie S."/>
            <person name="Amaro C."/>
        </authorList>
    </citation>
    <scope>NUCLEOTIDE SEQUENCE</scope>
</reference>
<name>A0A0E9VBV1_ANGAN</name>
<accession>A0A0E9VBV1</accession>
<feature type="compositionally biased region" description="Basic and acidic residues" evidence="1">
    <location>
        <begin position="9"/>
        <end position="21"/>
    </location>
</feature>
<dbReference type="EMBL" id="GBXM01041388">
    <property type="protein sequence ID" value="JAH67189.1"/>
    <property type="molecule type" value="Transcribed_RNA"/>
</dbReference>
<dbReference type="EMBL" id="GBXM01032993">
    <property type="protein sequence ID" value="JAH75584.1"/>
    <property type="molecule type" value="Transcribed_RNA"/>
</dbReference>
<protein>
    <submittedName>
        <fullName evidence="2">Uncharacterized protein</fullName>
    </submittedName>
</protein>
<dbReference type="AlphaFoldDB" id="A0A0E9VBV1"/>
<organism evidence="2">
    <name type="scientific">Anguilla anguilla</name>
    <name type="common">European freshwater eel</name>
    <name type="synonym">Muraena anguilla</name>
    <dbReference type="NCBI Taxonomy" id="7936"/>
    <lineage>
        <taxon>Eukaryota</taxon>
        <taxon>Metazoa</taxon>
        <taxon>Chordata</taxon>
        <taxon>Craniata</taxon>
        <taxon>Vertebrata</taxon>
        <taxon>Euteleostomi</taxon>
        <taxon>Actinopterygii</taxon>
        <taxon>Neopterygii</taxon>
        <taxon>Teleostei</taxon>
        <taxon>Anguilliformes</taxon>
        <taxon>Anguillidae</taxon>
        <taxon>Anguilla</taxon>
    </lineage>
</organism>
<proteinExistence type="predicted"/>
<evidence type="ECO:0000313" key="2">
    <source>
        <dbReference type="EMBL" id="JAH75584.1"/>
    </source>
</evidence>
<dbReference type="EMBL" id="GBXM01000350">
    <property type="protein sequence ID" value="JAI08228.1"/>
    <property type="molecule type" value="Transcribed_RNA"/>
</dbReference>
<feature type="region of interest" description="Disordered" evidence="1">
    <location>
        <begin position="1"/>
        <end position="21"/>
    </location>
</feature>